<dbReference type="Pfam" id="PF04780">
    <property type="entry name" value="DUF629"/>
    <property type="match status" value="1"/>
</dbReference>
<reference evidence="4" key="2">
    <citation type="submission" date="2018-05" db="EMBL/GenBank/DDBJ databases">
        <title>OgluRS3 (Oryza glumaepatula Reference Sequence Version 3).</title>
        <authorList>
            <person name="Zhang J."/>
            <person name="Kudrna D."/>
            <person name="Lee S."/>
            <person name="Talag J."/>
            <person name="Welchert J."/>
            <person name="Wing R.A."/>
        </authorList>
    </citation>
    <scope>NUCLEOTIDE SEQUENCE [LARGE SCALE GENOMIC DNA]</scope>
</reference>
<keyword evidence="5" id="KW-1185">Reference proteome</keyword>
<dbReference type="InterPro" id="IPR052398">
    <property type="entry name" value="Ubiquitin_hydrolase_53/54"/>
</dbReference>
<evidence type="ECO:0000259" key="3">
    <source>
        <dbReference type="Pfam" id="PF04780"/>
    </source>
</evidence>
<dbReference type="Gramene" id="OGLUM07G15870.3">
    <property type="protein sequence ID" value="OGLUM07G15870.3"/>
    <property type="gene ID" value="OGLUM07G15870"/>
</dbReference>
<dbReference type="Gene3D" id="1.25.40.10">
    <property type="entry name" value="Tetratricopeptide repeat domain"/>
    <property type="match status" value="1"/>
</dbReference>
<dbReference type="SUPFAM" id="SSF48452">
    <property type="entry name" value="TPR-like"/>
    <property type="match status" value="1"/>
</dbReference>
<dbReference type="PANTHER" id="PTHR22975">
    <property type="entry name" value="UBIQUITIN SPECIFIC PROTEINASE"/>
    <property type="match status" value="1"/>
</dbReference>
<dbReference type="Proteomes" id="UP000026961">
    <property type="component" value="Chromosome 7"/>
</dbReference>
<dbReference type="InterPro" id="IPR011990">
    <property type="entry name" value="TPR-like_helical_dom_sf"/>
</dbReference>
<keyword evidence="2" id="KW-0378">Hydrolase</keyword>
<dbReference type="InterPro" id="IPR006865">
    <property type="entry name" value="DUF629"/>
</dbReference>
<protein>
    <recommendedName>
        <fullName evidence="3">DUF629 domain-containing protein</fullName>
    </recommendedName>
</protein>
<keyword evidence="1" id="KW-0833">Ubl conjugation pathway</keyword>
<dbReference type="GO" id="GO:0016787">
    <property type="term" value="F:hydrolase activity"/>
    <property type="evidence" value="ECO:0007669"/>
    <property type="project" value="UniProtKB-KW"/>
</dbReference>
<dbReference type="EnsemblPlants" id="OGLUM07G15870.3">
    <property type="protein sequence ID" value="OGLUM07G15870.3"/>
    <property type="gene ID" value="OGLUM07G15870"/>
</dbReference>
<evidence type="ECO:0000256" key="1">
    <source>
        <dbReference type="ARBA" id="ARBA00022786"/>
    </source>
</evidence>
<name>A0A0E0AKJ0_9ORYZ</name>
<evidence type="ECO:0000256" key="2">
    <source>
        <dbReference type="ARBA" id="ARBA00022801"/>
    </source>
</evidence>
<organism evidence="4">
    <name type="scientific">Oryza glumipatula</name>
    <dbReference type="NCBI Taxonomy" id="40148"/>
    <lineage>
        <taxon>Eukaryota</taxon>
        <taxon>Viridiplantae</taxon>
        <taxon>Streptophyta</taxon>
        <taxon>Embryophyta</taxon>
        <taxon>Tracheophyta</taxon>
        <taxon>Spermatophyta</taxon>
        <taxon>Magnoliopsida</taxon>
        <taxon>Liliopsida</taxon>
        <taxon>Poales</taxon>
        <taxon>Poaceae</taxon>
        <taxon>BOP clade</taxon>
        <taxon>Oryzoideae</taxon>
        <taxon>Oryzeae</taxon>
        <taxon>Oryzinae</taxon>
        <taxon>Oryza</taxon>
    </lineage>
</organism>
<dbReference type="AlphaFoldDB" id="A0A0E0AKJ0"/>
<accession>A0A0E0AKJ0</accession>
<dbReference type="PANTHER" id="PTHR22975:SF19">
    <property type="entry name" value="EXPRESSED PROTEIN"/>
    <property type="match status" value="1"/>
</dbReference>
<feature type="domain" description="DUF629" evidence="3">
    <location>
        <begin position="199"/>
        <end position="304"/>
    </location>
</feature>
<reference evidence="4" key="1">
    <citation type="submission" date="2015-04" db="UniProtKB">
        <authorList>
            <consortium name="EnsemblPlants"/>
        </authorList>
    </citation>
    <scope>IDENTIFICATION</scope>
</reference>
<evidence type="ECO:0000313" key="4">
    <source>
        <dbReference type="EnsemblPlants" id="OGLUM07G15870.3"/>
    </source>
</evidence>
<proteinExistence type="predicted"/>
<sequence length="836" mass="95387">MAGVVVGSKGNRDWSDCDAAFREEAGRAIVALTEGEQGHAHGLSLATALVGRYPRSPLARAILARCYLQRNSRRQERVQLELAAVLAPRCPHIASLLIDALISMDLFDEAAEACDRALRVLEPTDPALHYTFVSNRYSSADDDNPFDLEYRKAHGRETIRGQRARIEKGKGLAAASPEPASTPEWPPETVDLGIAGDRWSRMSEEERQALLKVSFGEMKFYCRSRGLMDMTSMLSDAEVFVKKGWSSYWICPFCSGMIYVEFTAFKSHIDEEHIVGKELLSLVPEKISDSEKELLRLWRWEPTDGDDLSGRTKILREVKEIVFELIDLGFVSLNLLYIMHKFIMNRVRPVAPLVVSMCGSCGIGQLSSPHLQELCELLKPLTLVMQTHRGWKHQKHHNGEQESQQDSLVVHTHRGCNHHKRRNGEQESQQDSLVGITWSQDSLLIIASRETDGSSQADRLFACLLSEPLLEDPMELCFSKWRECFVDGPDILNNISRALGKAKLKFSSWEELKGIQGGVYFLPKAIFERDIDIKTYFDSWIGSAQVEMLLIDAEVDYWKERLLKTCQVDCLAVISPIAKACLWVSMVLSARTELVKHAKLVNDPLEDALLAHPQVPLDAILRSLWHIRRFCDDLWEIPCISPDVKARVYRAILLHIFRSWDQCKTCDLPSSAIFMVDSLRSFVIDEKLESFSELLKAVDKQSVCDFRNGGCGHRITRYLWYPPHFFMIVLRWPDNKGNHINMHKVLISLAAELDISHIYEGLQSESMYTLVSAVSYDDEGRQYLCFARDEARWLIHDSTTHAESWKGLIERYSQANLRPEILFFEHGRKRDHRLLL</sequence>
<evidence type="ECO:0000313" key="5">
    <source>
        <dbReference type="Proteomes" id="UP000026961"/>
    </source>
</evidence>